<dbReference type="InterPro" id="IPR001242">
    <property type="entry name" value="Condensation_dom"/>
</dbReference>
<dbReference type="GO" id="GO:0043041">
    <property type="term" value="P:amino acid activation for nonribosomal peptide biosynthetic process"/>
    <property type="evidence" value="ECO:0007669"/>
    <property type="project" value="TreeGrafter"/>
</dbReference>
<feature type="domain" description="Condensation" evidence="1">
    <location>
        <begin position="75"/>
        <end position="501"/>
    </location>
</feature>
<evidence type="ECO:0000259" key="1">
    <source>
        <dbReference type="Pfam" id="PF00668"/>
    </source>
</evidence>
<dbReference type="RefSeq" id="WP_231101457.1">
    <property type="nucleotide sequence ID" value="NZ_AUXX01000011.1"/>
</dbReference>
<dbReference type="GO" id="GO:0047527">
    <property type="term" value="F:2,3-dihydroxybenzoate-serine ligase activity"/>
    <property type="evidence" value="ECO:0007669"/>
    <property type="project" value="TreeGrafter"/>
</dbReference>
<comment type="caution">
    <text evidence="3">The sequence shown here is derived from an EMBL/GenBank/DDBJ whole genome shotgun (WGS) entry which is preliminary data.</text>
</comment>
<protein>
    <recommendedName>
        <fullName evidence="5">Condensation domain-containing protein</fullName>
    </recommendedName>
</protein>
<dbReference type="Gene3D" id="3.30.559.10">
    <property type="entry name" value="Chloramphenicol acetyltransferase-like domain"/>
    <property type="match status" value="1"/>
</dbReference>
<dbReference type="Gene3D" id="3.30.559.30">
    <property type="entry name" value="Nonribosomal peptide synthetase, condensation domain"/>
    <property type="match status" value="1"/>
</dbReference>
<dbReference type="Pfam" id="PF00668">
    <property type="entry name" value="Condensation"/>
    <property type="match status" value="1"/>
</dbReference>
<dbReference type="InterPro" id="IPR044894">
    <property type="entry name" value="TubC_N_sf"/>
</dbReference>
<dbReference type="InterPro" id="IPR023213">
    <property type="entry name" value="CAT-like_dom_sf"/>
</dbReference>
<evidence type="ECO:0000313" key="3">
    <source>
        <dbReference type="EMBL" id="KZN67972.1"/>
    </source>
</evidence>
<evidence type="ECO:0000259" key="2">
    <source>
        <dbReference type="Pfam" id="PF18563"/>
    </source>
</evidence>
<organism evidence="3 4">
    <name type="scientific">Pseudoalteromonas luteoviolacea S4060-1</name>
    <dbReference type="NCBI Taxonomy" id="1365257"/>
    <lineage>
        <taxon>Bacteria</taxon>
        <taxon>Pseudomonadati</taxon>
        <taxon>Pseudomonadota</taxon>
        <taxon>Gammaproteobacteria</taxon>
        <taxon>Alteromonadales</taxon>
        <taxon>Pseudoalteromonadaceae</taxon>
        <taxon>Pseudoalteromonas</taxon>
    </lineage>
</organism>
<feature type="domain" description="TubC N-terminal docking" evidence="2">
    <location>
        <begin position="6"/>
        <end position="53"/>
    </location>
</feature>
<dbReference type="Proteomes" id="UP000076661">
    <property type="component" value="Unassembled WGS sequence"/>
</dbReference>
<proteinExistence type="predicted"/>
<dbReference type="Pfam" id="PF18563">
    <property type="entry name" value="TubC_N"/>
    <property type="match status" value="1"/>
</dbReference>
<name>A0A167NDN2_9GAMM</name>
<dbReference type="InterPro" id="IPR041464">
    <property type="entry name" value="TubC_N"/>
</dbReference>
<dbReference type="PATRIC" id="fig|1365257.3.peg.1873"/>
<dbReference type="GO" id="GO:0009239">
    <property type="term" value="P:enterobactin biosynthetic process"/>
    <property type="evidence" value="ECO:0007669"/>
    <property type="project" value="TreeGrafter"/>
</dbReference>
<dbReference type="PANTHER" id="PTHR45527:SF1">
    <property type="entry name" value="FATTY ACID SYNTHASE"/>
    <property type="match status" value="1"/>
</dbReference>
<evidence type="ECO:0000313" key="4">
    <source>
        <dbReference type="Proteomes" id="UP000076661"/>
    </source>
</evidence>
<dbReference type="GO" id="GO:0005829">
    <property type="term" value="C:cytosol"/>
    <property type="evidence" value="ECO:0007669"/>
    <property type="project" value="TreeGrafter"/>
</dbReference>
<dbReference type="Gene3D" id="1.10.10.1830">
    <property type="entry name" value="Non-ribosomal peptide synthase, adenylation domain"/>
    <property type="match status" value="1"/>
</dbReference>
<dbReference type="GO" id="GO:0031177">
    <property type="term" value="F:phosphopantetheine binding"/>
    <property type="evidence" value="ECO:0007669"/>
    <property type="project" value="TreeGrafter"/>
</dbReference>
<dbReference type="GO" id="GO:0009366">
    <property type="term" value="C:enterobactin synthetase complex"/>
    <property type="evidence" value="ECO:0007669"/>
    <property type="project" value="TreeGrafter"/>
</dbReference>
<dbReference type="AlphaFoldDB" id="A0A167NDN2"/>
<reference evidence="3 4" key="1">
    <citation type="submission" date="2013-07" db="EMBL/GenBank/DDBJ databases">
        <title>Comparative Genomic and Metabolomic Analysis of Twelve Strains of Pseudoalteromonas luteoviolacea.</title>
        <authorList>
            <person name="Vynne N.G."/>
            <person name="Mansson M."/>
            <person name="Gram L."/>
        </authorList>
    </citation>
    <scope>NUCLEOTIDE SEQUENCE [LARGE SCALE GENOMIC DNA]</scope>
    <source>
        <strain evidence="3 4">S4060-1</strain>
    </source>
</reference>
<dbReference type="SUPFAM" id="SSF52777">
    <property type="entry name" value="CoA-dependent acyltransferases"/>
    <property type="match status" value="2"/>
</dbReference>
<feature type="non-terminal residue" evidence="3">
    <location>
        <position position="502"/>
    </location>
</feature>
<accession>A0A167NDN2</accession>
<dbReference type="EMBL" id="AUXX01000011">
    <property type="protein sequence ID" value="KZN67972.1"/>
    <property type="molecule type" value="Genomic_DNA"/>
</dbReference>
<evidence type="ECO:0008006" key="5">
    <source>
        <dbReference type="Google" id="ProtNLM"/>
    </source>
</evidence>
<dbReference type="CDD" id="cd19531">
    <property type="entry name" value="LCL_NRPS-like"/>
    <property type="match status" value="1"/>
</dbReference>
<dbReference type="PANTHER" id="PTHR45527">
    <property type="entry name" value="NONRIBOSOMAL PEPTIDE SYNTHETASE"/>
    <property type="match status" value="1"/>
</dbReference>
<gene>
    <name evidence="3" type="ORF">N478_17255</name>
</gene>
<sequence length="502" mass="56615">MVNLTVESLLLELSKQQIKLSVVDGKLSVKGKLSGLNSDIKDAIKAHKEALITEIQKRSKSALVPMPRQYGEGVKASFAQQRLFFLDDVQGGSPEYNMQQILNVAGKIDLDAAQAALSKVIERHEILRTTYRYEKDVIKQFITDFKDVSFQIRVLDFTNQHTDEVTQLIANAVTDDFHLPFDLQKDLMLRVTFIKQSDEQGVLILNMHHIVSDGWSMEVLQKEFFELYQASASGSELNMPALPIQYADFSHWQHQNQHAFNEQLEYWKRQLDEAPAIHSVPLDKKRPTEKCGKGGRVAAAIDATLAKQLMSIAKAHQITPFVLLHALFSLLISRHSNQHDVVIGTPVANRLQAELEPLIGFFVNNVVTRVSTNHHCMSDFLAHVKQVHQQAQANQDVPFEQVVERLNVARNLQHTPLFQIMFTTSNDYGVSGSTKAGIALSDGVNITPVQPQEVQAKFDLELDVHLSEDGGVLTWTYDVSLFDAERIERMSRHFSNLLTNLC</sequence>